<proteinExistence type="predicted"/>
<comment type="caution">
    <text evidence="3">The sequence shown here is derived from an EMBL/GenBank/DDBJ whole genome shotgun (WGS) entry which is preliminary data.</text>
</comment>
<dbReference type="HOGENOM" id="CLU_823871_0_0_1"/>
<feature type="region of interest" description="Disordered" evidence="1">
    <location>
        <begin position="276"/>
        <end position="331"/>
    </location>
</feature>
<dbReference type="RefSeq" id="XP_013255853.1">
    <property type="nucleotide sequence ID" value="XM_013400399.1"/>
</dbReference>
<dbReference type="GeneID" id="25285615"/>
<keyword evidence="2" id="KW-1133">Transmembrane helix</keyword>
<dbReference type="VEuPathDB" id="FungiDB:A1O9_10711"/>
<dbReference type="OrthoDB" id="3254104at2759"/>
<keyword evidence="2" id="KW-0472">Membrane</keyword>
<evidence type="ECO:0000256" key="2">
    <source>
        <dbReference type="SAM" id="Phobius"/>
    </source>
</evidence>
<feature type="compositionally biased region" description="Polar residues" evidence="1">
    <location>
        <begin position="298"/>
        <end position="318"/>
    </location>
</feature>
<feature type="transmembrane region" description="Helical" evidence="2">
    <location>
        <begin position="61"/>
        <end position="82"/>
    </location>
</feature>
<dbReference type="Proteomes" id="UP000027920">
    <property type="component" value="Unassembled WGS sequence"/>
</dbReference>
<keyword evidence="2" id="KW-0812">Transmembrane</keyword>
<gene>
    <name evidence="3" type="ORF">A1O9_10711</name>
</gene>
<protein>
    <submittedName>
        <fullName evidence="3">Uncharacterized protein</fullName>
    </submittedName>
</protein>
<reference evidence="3 4" key="1">
    <citation type="submission" date="2013-03" db="EMBL/GenBank/DDBJ databases">
        <title>The Genome Sequence of Exophiala aquamarina CBS 119918.</title>
        <authorList>
            <consortium name="The Broad Institute Genomics Platform"/>
            <person name="Cuomo C."/>
            <person name="de Hoog S."/>
            <person name="Gorbushina A."/>
            <person name="Walker B."/>
            <person name="Young S.K."/>
            <person name="Zeng Q."/>
            <person name="Gargeya S."/>
            <person name="Fitzgerald M."/>
            <person name="Haas B."/>
            <person name="Abouelleil A."/>
            <person name="Allen A.W."/>
            <person name="Alvarado L."/>
            <person name="Arachchi H.M."/>
            <person name="Berlin A.M."/>
            <person name="Chapman S.B."/>
            <person name="Gainer-Dewar J."/>
            <person name="Goldberg J."/>
            <person name="Griggs A."/>
            <person name="Gujja S."/>
            <person name="Hansen M."/>
            <person name="Howarth C."/>
            <person name="Imamovic A."/>
            <person name="Ireland A."/>
            <person name="Larimer J."/>
            <person name="McCowan C."/>
            <person name="Murphy C."/>
            <person name="Pearson M."/>
            <person name="Poon T.W."/>
            <person name="Priest M."/>
            <person name="Roberts A."/>
            <person name="Saif S."/>
            <person name="Shea T."/>
            <person name="Sisk P."/>
            <person name="Sykes S."/>
            <person name="Wortman J."/>
            <person name="Nusbaum C."/>
            <person name="Birren B."/>
        </authorList>
    </citation>
    <scope>NUCLEOTIDE SEQUENCE [LARGE SCALE GENOMIC DNA]</scope>
    <source>
        <strain evidence="3 4">CBS 119918</strain>
    </source>
</reference>
<feature type="transmembrane region" description="Helical" evidence="2">
    <location>
        <begin position="28"/>
        <end position="49"/>
    </location>
</feature>
<dbReference type="AlphaFoldDB" id="A0A072P1Z9"/>
<organism evidence="3 4">
    <name type="scientific">Exophiala aquamarina CBS 119918</name>
    <dbReference type="NCBI Taxonomy" id="1182545"/>
    <lineage>
        <taxon>Eukaryota</taxon>
        <taxon>Fungi</taxon>
        <taxon>Dikarya</taxon>
        <taxon>Ascomycota</taxon>
        <taxon>Pezizomycotina</taxon>
        <taxon>Eurotiomycetes</taxon>
        <taxon>Chaetothyriomycetidae</taxon>
        <taxon>Chaetothyriales</taxon>
        <taxon>Herpotrichiellaceae</taxon>
        <taxon>Exophiala</taxon>
    </lineage>
</organism>
<accession>A0A072P1Z9</accession>
<keyword evidence="4" id="KW-1185">Reference proteome</keyword>
<feature type="transmembrane region" description="Helical" evidence="2">
    <location>
        <begin position="127"/>
        <end position="149"/>
    </location>
</feature>
<name>A0A072P1Z9_9EURO</name>
<dbReference type="STRING" id="1182545.A0A072P1Z9"/>
<sequence>MSRRYERMRETSFDLYTERDALPRYYRAVALVSTWLALGGYILFALAFTSAEENLKVGRKALVGVASTFLLVGYAVSGLSAFFSRSLMFTFDAVLIPTLTSSFMGVFVTVANHALHNDFPISNEVLVYVPLVTACIATIATTVISFITYRKISHIKSLDSQRRQHLKRWDRASSVSYGDATSTSELLPMNNIANSINLPEDEAQRRQLLRLLLSRETAESPGLTLTPSTYQITLPGDYPNSDGLQVAPVGQRPRAGSLPSTTTKFNILNKIGRDRSPTVESFKNPRERRRDEIERSSMLITPSSDTGWARTPGTSIHSHGSGYFNGSPHHV</sequence>
<evidence type="ECO:0000313" key="3">
    <source>
        <dbReference type="EMBL" id="KEF53263.1"/>
    </source>
</evidence>
<evidence type="ECO:0000256" key="1">
    <source>
        <dbReference type="SAM" id="MobiDB-lite"/>
    </source>
</evidence>
<dbReference type="EMBL" id="AMGV01000014">
    <property type="protein sequence ID" value="KEF53263.1"/>
    <property type="molecule type" value="Genomic_DNA"/>
</dbReference>
<feature type="transmembrane region" description="Helical" evidence="2">
    <location>
        <begin position="94"/>
        <end position="115"/>
    </location>
</feature>
<feature type="compositionally biased region" description="Basic and acidic residues" evidence="1">
    <location>
        <begin position="276"/>
        <end position="295"/>
    </location>
</feature>
<evidence type="ECO:0000313" key="4">
    <source>
        <dbReference type="Proteomes" id="UP000027920"/>
    </source>
</evidence>